<dbReference type="InterPro" id="IPR003615">
    <property type="entry name" value="HNH_nuc"/>
</dbReference>
<dbReference type="EMBL" id="DS547092">
    <property type="protein sequence ID" value="EDR14597.1"/>
    <property type="molecule type" value="Genomic_DNA"/>
</dbReference>
<accession>B0CU30</accession>
<sequence length="315" mass="35912">MPRYLRNVHVYDPKPQPPVVVGGIHQHGSLSISDFYSMMDTVLVAQSSWVLFFADAQYQPVGTALDREDCSVLPVGIYVVMSAEKQLLDVSLTPERHRPRTLSLDNSGPIRKDGFRNRVRERDRRCCITGELVESGRYHPFRTTHIFPVAHRDVWDLLQLSQHIRDDAPEGEQGPASINSVQNGLLLRSDIHNRFDDYDFAINPDNGYRIVDFTEGGKLDGHVLWINQNVEPRYRPSDALLRDHFSQCVLANVKGAGEQRDEWVDFEDDHDLSDFSNWGRRMGGGLSRLELELATRLNSHETLVVQQPLVVKMSL</sequence>
<keyword evidence="4" id="KW-1185">Reference proteome</keyword>
<organism evidence="4">
    <name type="scientific">Laccaria bicolor (strain S238N-H82 / ATCC MYA-4686)</name>
    <name type="common">Bicoloured deceiver</name>
    <name type="synonym">Laccaria laccata var. bicolor</name>
    <dbReference type="NCBI Taxonomy" id="486041"/>
    <lineage>
        <taxon>Eukaryota</taxon>
        <taxon>Fungi</taxon>
        <taxon>Dikarya</taxon>
        <taxon>Basidiomycota</taxon>
        <taxon>Agaricomycotina</taxon>
        <taxon>Agaricomycetes</taxon>
        <taxon>Agaricomycetidae</taxon>
        <taxon>Agaricales</taxon>
        <taxon>Agaricineae</taxon>
        <taxon>Hydnangiaceae</taxon>
        <taxon>Laccaria</taxon>
    </lineage>
</organism>
<dbReference type="RefSeq" id="XP_001875156.1">
    <property type="nucleotide sequence ID" value="XM_001875121.1"/>
</dbReference>
<name>B0CU30_LACBS</name>
<feature type="domain" description="HNH nuclease" evidence="1">
    <location>
        <begin position="126"/>
        <end position="203"/>
    </location>
</feature>
<dbReference type="HOGENOM" id="CLU_055165_0_0_1"/>
<feature type="domain" description="DUF7881" evidence="2">
    <location>
        <begin position="6"/>
        <end position="52"/>
    </location>
</feature>
<dbReference type="Pfam" id="PF25324">
    <property type="entry name" value="DUF7881"/>
    <property type="match status" value="1"/>
</dbReference>
<dbReference type="Pfam" id="PF13391">
    <property type="entry name" value="HNH_2"/>
    <property type="match status" value="1"/>
</dbReference>
<dbReference type="Proteomes" id="UP000001194">
    <property type="component" value="Unassembled WGS sequence"/>
</dbReference>
<dbReference type="OrthoDB" id="2142759at2759"/>
<protein>
    <submittedName>
        <fullName evidence="3">Predicted protein</fullName>
    </submittedName>
</protein>
<dbReference type="KEGG" id="lbc:LACBIDRAFT_292051"/>
<reference evidence="3 4" key="1">
    <citation type="journal article" date="2008" name="Nature">
        <title>The genome of Laccaria bicolor provides insights into mycorrhizal symbiosis.</title>
        <authorList>
            <person name="Martin F."/>
            <person name="Aerts A."/>
            <person name="Ahren D."/>
            <person name="Brun A."/>
            <person name="Danchin E.G.J."/>
            <person name="Duchaussoy F."/>
            <person name="Gibon J."/>
            <person name="Kohler A."/>
            <person name="Lindquist E."/>
            <person name="Pereda V."/>
            <person name="Salamov A."/>
            <person name="Shapiro H.J."/>
            <person name="Wuyts J."/>
            <person name="Blaudez D."/>
            <person name="Buee M."/>
            <person name="Brokstein P."/>
            <person name="Canbaeck B."/>
            <person name="Cohen D."/>
            <person name="Courty P.E."/>
            <person name="Coutinho P.M."/>
            <person name="Delaruelle C."/>
            <person name="Detter J.C."/>
            <person name="Deveau A."/>
            <person name="DiFazio S."/>
            <person name="Duplessis S."/>
            <person name="Fraissinet-Tachet L."/>
            <person name="Lucic E."/>
            <person name="Frey-Klett P."/>
            <person name="Fourrey C."/>
            <person name="Feussner I."/>
            <person name="Gay G."/>
            <person name="Grimwood J."/>
            <person name="Hoegger P.J."/>
            <person name="Jain P."/>
            <person name="Kilaru S."/>
            <person name="Labbe J."/>
            <person name="Lin Y.C."/>
            <person name="Legue V."/>
            <person name="Le Tacon F."/>
            <person name="Marmeisse R."/>
            <person name="Melayah D."/>
            <person name="Montanini B."/>
            <person name="Muratet M."/>
            <person name="Nehls U."/>
            <person name="Niculita-Hirzel H."/>
            <person name="Oudot-Le Secq M.P."/>
            <person name="Peter M."/>
            <person name="Quesneville H."/>
            <person name="Rajashekar B."/>
            <person name="Reich M."/>
            <person name="Rouhier N."/>
            <person name="Schmutz J."/>
            <person name="Yin T."/>
            <person name="Chalot M."/>
            <person name="Henrissat B."/>
            <person name="Kuees U."/>
            <person name="Lucas S."/>
            <person name="Van de Peer Y."/>
            <person name="Podila G.K."/>
            <person name="Polle A."/>
            <person name="Pukkila P.J."/>
            <person name="Richardson P.M."/>
            <person name="Rouze P."/>
            <person name="Sanders I.R."/>
            <person name="Stajich J.E."/>
            <person name="Tunlid A."/>
            <person name="Tuskan G."/>
            <person name="Grigoriev I.V."/>
        </authorList>
    </citation>
    <scope>NUCLEOTIDE SEQUENCE [LARGE SCALE GENOMIC DNA]</scope>
    <source>
        <strain evidence="4">S238N-H82 / ATCC MYA-4686</strain>
    </source>
</reference>
<evidence type="ECO:0000313" key="4">
    <source>
        <dbReference type="Proteomes" id="UP000001194"/>
    </source>
</evidence>
<dbReference type="InParanoid" id="B0CU30"/>
<dbReference type="GeneID" id="6070230"/>
<evidence type="ECO:0000313" key="3">
    <source>
        <dbReference type="EMBL" id="EDR14597.1"/>
    </source>
</evidence>
<evidence type="ECO:0000259" key="1">
    <source>
        <dbReference type="Pfam" id="PF13391"/>
    </source>
</evidence>
<gene>
    <name evidence="3" type="ORF">LACBIDRAFT_292051</name>
</gene>
<dbReference type="STRING" id="486041.B0CU30"/>
<evidence type="ECO:0000259" key="2">
    <source>
        <dbReference type="Pfam" id="PF25324"/>
    </source>
</evidence>
<dbReference type="AlphaFoldDB" id="B0CU30"/>
<proteinExistence type="predicted"/>
<dbReference type="InterPro" id="IPR057203">
    <property type="entry name" value="DUF7881"/>
</dbReference>